<comment type="caution">
    <text evidence="2">The sequence shown here is derived from an EMBL/GenBank/DDBJ whole genome shotgun (WGS) entry which is preliminary data.</text>
</comment>
<keyword evidence="3" id="KW-1185">Reference proteome</keyword>
<proteinExistence type="predicted"/>
<dbReference type="Proteomes" id="UP001209570">
    <property type="component" value="Unassembled WGS sequence"/>
</dbReference>
<feature type="compositionally biased region" description="Acidic residues" evidence="1">
    <location>
        <begin position="74"/>
        <end position="92"/>
    </location>
</feature>
<gene>
    <name evidence="2" type="ORF">P43SY_010488</name>
</gene>
<name>A0AAD5LS95_PYTIN</name>
<feature type="region of interest" description="Disordered" evidence="1">
    <location>
        <begin position="49"/>
        <end position="96"/>
    </location>
</feature>
<dbReference type="SUPFAM" id="SSF54160">
    <property type="entry name" value="Chromo domain-like"/>
    <property type="match status" value="1"/>
</dbReference>
<protein>
    <recommendedName>
        <fullName evidence="4">Chromo domain-containing protein</fullName>
    </recommendedName>
</protein>
<reference evidence="2" key="1">
    <citation type="submission" date="2021-12" db="EMBL/GenBank/DDBJ databases">
        <title>Prjna785345.</title>
        <authorList>
            <person name="Rujirawat T."/>
            <person name="Krajaejun T."/>
        </authorList>
    </citation>
    <scope>NUCLEOTIDE SEQUENCE</scope>
    <source>
        <strain evidence="2">Pi057C3</strain>
    </source>
</reference>
<evidence type="ECO:0000313" key="2">
    <source>
        <dbReference type="EMBL" id="KAJ0391996.1"/>
    </source>
</evidence>
<dbReference type="InterPro" id="IPR016197">
    <property type="entry name" value="Chromo-like_dom_sf"/>
</dbReference>
<dbReference type="EMBL" id="JAKCXM010000758">
    <property type="protein sequence ID" value="KAJ0391996.1"/>
    <property type="molecule type" value="Genomic_DNA"/>
</dbReference>
<evidence type="ECO:0000256" key="1">
    <source>
        <dbReference type="SAM" id="MobiDB-lite"/>
    </source>
</evidence>
<sequence>MMKLPPPQRDVMGLTRQVLARVTDHRVTTEKVASFRLIRRRQVLEPAAVELDGQVSDEGQGSENESGEDNGGSDNDEVSDINDGSDEEEESGLQDASAIKKLKKKKYQDNVSGYQYSYKCFLNERYVDGELQVLVEWEPTWEPAANIRLEDLHIYHDDKRAQRCQRRSSHQC</sequence>
<organism evidence="2 3">
    <name type="scientific">Pythium insidiosum</name>
    <name type="common">Pythiosis disease agent</name>
    <dbReference type="NCBI Taxonomy" id="114742"/>
    <lineage>
        <taxon>Eukaryota</taxon>
        <taxon>Sar</taxon>
        <taxon>Stramenopiles</taxon>
        <taxon>Oomycota</taxon>
        <taxon>Peronosporomycetes</taxon>
        <taxon>Pythiales</taxon>
        <taxon>Pythiaceae</taxon>
        <taxon>Pythium</taxon>
    </lineage>
</organism>
<dbReference type="AlphaFoldDB" id="A0AAD5LS95"/>
<evidence type="ECO:0000313" key="3">
    <source>
        <dbReference type="Proteomes" id="UP001209570"/>
    </source>
</evidence>
<evidence type="ECO:0008006" key="4">
    <source>
        <dbReference type="Google" id="ProtNLM"/>
    </source>
</evidence>
<accession>A0AAD5LS95</accession>